<name>A0AAD4L0R1_9EURO</name>
<feature type="compositionally biased region" description="Polar residues" evidence="1">
    <location>
        <begin position="323"/>
        <end position="341"/>
    </location>
</feature>
<proteinExistence type="predicted"/>
<sequence length="437" mass="49011">MSDDEYYEDDDDWYWYEEDCMGIGDDLAETAVHSPIMVEDPSLEVVDTFSDWEYYSDDYYDDDPTIIKKTRADLDGPRKKKRKLSALEDIPNLSLGPTIVDSATDSDSFRGVLWKSSATGEEVTLYEPGKGEKVALLSDWREIFKTKLYRKDWFQNGDYAEESSFAEDIQQPDHVLLRESTPEGRETQAVIGDDEHGGTYSPPPLVIEDMNKSINRRKGQAVKHELEKPQSNLRKVMVVEDSEEELADADDTSLEQLHADFGDGMMVIDNREGEPDDLSNRAANPEDVGNMNQETQKDEPSAHGRVLRVEVPALSKISATKAPVSTTKRTKGKSSPVTEITNPKPAKRIRTSQNNTLIPSPTDDGVTDRKVAGQKRKSAGDVDSNDQSDRKRRSRRIVSTSSNSSVKLSEENKRDQKRIRAASPSSTKGKRGKKKNA</sequence>
<dbReference type="GeneID" id="70243985"/>
<gene>
    <name evidence="2" type="ORF">BGW36DRAFT_355901</name>
</gene>
<feature type="compositionally biased region" description="Low complexity" evidence="1">
    <location>
        <begin position="397"/>
        <end position="407"/>
    </location>
</feature>
<reference evidence="2" key="1">
    <citation type="submission" date="2021-12" db="EMBL/GenBank/DDBJ databases">
        <title>Convergent genome expansion in fungi linked to evolution of root-endophyte symbiosis.</title>
        <authorList>
            <consortium name="DOE Joint Genome Institute"/>
            <person name="Ke Y.-H."/>
            <person name="Bonito G."/>
            <person name="Liao H.-L."/>
            <person name="Looney B."/>
            <person name="Rojas-Flechas A."/>
            <person name="Nash J."/>
            <person name="Hameed K."/>
            <person name="Schadt C."/>
            <person name="Martin F."/>
            <person name="Crous P.W."/>
            <person name="Miettinen O."/>
            <person name="Magnuson J.K."/>
            <person name="Labbe J."/>
            <person name="Jacobson D."/>
            <person name="Doktycz M.J."/>
            <person name="Veneault-Fourrey C."/>
            <person name="Kuo A."/>
            <person name="Mondo S."/>
            <person name="Calhoun S."/>
            <person name="Riley R."/>
            <person name="Ohm R."/>
            <person name="LaButti K."/>
            <person name="Andreopoulos B."/>
            <person name="Pangilinan J."/>
            <person name="Nolan M."/>
            <person name="Tritt A."/>
            <person name="Clum A."/>
            <person name="Lipzen A."/>
            <person name="Daum C."/>
            <person name="Barry K."/>
            <person name="Grigoriev I.V."/>
            <person name="Vilgalys R."/>
        </authorList>
    </citation>
    <scope>NUCLEOTIDE SEQUENCE</scope>
    <source>
        <strain evidence="2">PMI_201</strain>
    </source>
</reference>
<feature type="compositionally biased region" description="Basic residues" evidence="1">
    <location>
        <begin position="428"/>
        <end position="437"/>
    </location>
</feature>
<evidence type="ECO:0000313" key="2">
    <source>
        <dbReference type="EMBL" id="KAH8701745.1"/>
    </source>
</evidence>
<evidence type="ECO:0000256" key="1">
    <source>
        <dbReference type="SAM" id="MobiDB-lite"/>
    </source>
</evidence>
<keyword evidence="3" id="KW-1185">Reference proteome</keyword>
<dbReference type="RefSeq" id="XP_046075121.1">
    <property type="nucleotide sequence ID" value="XM_046213698.1"/>
</dbReference>
<accession>A0AAD4L0R1</accession>
<comment type="caution">
    <text evidence="2">The sequence shown here is derived from an EMBL/GenBank/DDBJ whole genome shotgun (WGS) entry which is preliminary data.</text>
</comment>
<feature type="region of interest" description="Disordered" evidence="1">
    <location>
        <begin position="266"/>
        <end position="437"/>
    </location>
</feature>
<dbReference type="Proteomes" id="UP001201262">
    <property type="component" value="Unassembled WGS sequence"/>
</dbReference>
<dbReference type="EMBL" id="JAJTJA010000003">
    <property type="protein sequence ID" value="KAH8701745.1"/>
    <property type="molecule type" value="Genomic_DNA"/>
</dbReference>
<dbReference type="AlphaFoldDB" id="A0AAD4L0R1"/>
<organism evidence="2 3">
    <name type="scientific">Talaromyces proteolyticus</name>
    <dbReference type="NCBI Taxonomy" id="1131652"/>
    <lineage>
        <taxon>Eukaryota</taxon>
        <taxon>Fungi</taxon>
        <taxon>Dikarya</taxon>
        <taxon>Ascomycota</taxon>
        <taxon>Pezizomycotina</taxon>
        <taxon>Eurotiomycetes</taxon>
        <taxon>Eurotiomycetidae</taxon>
        <taxon>Eurotiales</taxon>
        <taxon>Trichocomaceae</taxon>
        <taxon>Talaromyces</taxon>
        <taxon>Talaromyces sect. Bacilispori</taxon>
    </lineage>
</organism>
<protein>
    <submittedName>
        <fullName evidence="2">Uncharacterized protein</fullName>
    </submittedName>
</protein>
<evidence type="ECO:0000313" key="3">
    <source>
        <dbReference type="Proteomes" id="UP001201262"/>
    </source>
</evidence>